<dbReference type="EMBL" id="JARPTC010000001">
    <property type="protein sequence ID" value="MDO7785642.1"/>
    <property type="molecule type" value="Genomic_DNA"/>
</dbReference>
<dbReference type="Proteomes" id="UP001172911">
    <property type="component" value="Unassembled WGS sequence"/>
</dbReference>
<reference evidence="1" key="2">
    <citation type="submission" date="2023-03" db="EMBL/GenBank/DDBJ databases">
        <authorList>
            <person name="Zhang Z."/>
        </authorList>
    </citation>
    <scope>NUCLEOTIDE SEQUENCE</scope>
    <source>
        <strain evidence="1">DSA</strain>
    </source>
</reference>
<accession>A0AAW7Z5I5</accession>
<organism evidence="1 2">
    <name type="scientific">Desulforamulus aquiferis</name>
    <dbReference type="NCBI Taxonomy" id="1397668"/>
    <lineage>
        <taxon>Bacteria</taxon>
        <taxon>Bacillati</taxon>
        <taxon>Bacillota</taxon>
        <taxon>Clostridia</taxon>
        <taxon>Eubacteriales</taxon>
        <taxon>Peptococcaceae</taxon>
        <taxon>Desulforamulus</taxon>
    </lineage>
</organism>
<sequence length="111" mass="12755">MQRLPEQDIYIYKAPDEELHKILVGDLDGKRLKVLSKREPTTGKIIFKVFSEDAHKNMETIVEGNGPVEDFDMEMKRLEEDFLKPLGETWREVSPKVLSNLDPKGPCVKGQ</sequence>
<dbReference type="RefSeq" id="WP_304540195.1">
    <property type="nucleotide sequence ID" value="NZ_JARPTC010000001.1"/>
</dbReference>
<gene>
    <name evidence="1" type="ORF">P6N53_00155</name>
</gene>
<proteinExistence type="predicted"/>
<evidence type="ECO:0000313" key="1">
    <source>
        <dbReference type="EMBL" id="MDO7785642.1"/>
    </source>
</evidence>
<keyword evidence="2" id="KW-1185">Reference proteome</keyword>
<evidence type="ECO:0000313" key="2">
    <source>
        <dbReference type="Proteomes" id="UP001172911"/>
    </source>
</evidence>
<dbReference type="AlphaFoldDB" id="A0AAW7Z5I5"/>
<name>A0AAW7Z5I5_9FIRM</name>
<comment type="caution">
    <text evidence="1">The sequence shown here is derived from an EMBL/GenBank/DDBJ whole genome shotgun (WGS) entry which is preliminary data.</text>
</comment>
<protein>
    <submittedName>
        <fullName evidence="1">Uncharacterized protein</fullName>
    </submittedName>
</protein>
<reference evidence="1" key="1">
    <citation type="journal article" date="2023" name="J. Hazard. Mater.">
        <title>Anaerobic biodegradation of pyrene and benzo[a]pyrene by a new sulfate-reducing Desulforamulus aquiferis strain DSA.</title>
        <authorList>
            <person name="Zhang Z."/>
            <person name="Sun J."/>
            <person name="Gong X."/>
            <person name="Wang C."/>
            <person name="Wang H."/>
        </authorList>
    </citation>
    <scope>NUCLEOTIDE SEQUENCE</scope>
    <source>
        <strain evidence="1">DSA</strain>
    </source>
</reference>